<comment type="caution">
    <text evidence="2">The sequence shown here is derived from an EMBL/GenBank/DDBJ whole genome shotgun (WGS) entry which is preliminary data.</text>
</comment>
<gene>
    <name evidence="2" type="ORF">F7R21_33640</name>
</gene>
<organism evidence="2 3">
    <name type="scientific">Burkholderia latens</name>
    <dbReference type="NCBI Taxonomy" id="488446"/>
    <lineage>
        <taxon>Bacteria</taxon>
        <taxon>Pseudomonadati</taxon>
        <taxon>Pseudomonadota</taxon>
        <taxon>Betaproteobacteria</taxon>
        <taxon>Burkholderiales</taxon>
        <taxon>Burkholderiaceae</taxon>
        <taxon>Burkholderia</taxon>
        <taxon>Burkholderia cepacia complex</taxon>
    </lineage>
</organism>
<feature type="non-terminal residue" evidence="2">
    <location>
        <position position="62"/>
    </location>
</feature>
<evidence type="ECO:0000313" key="2">
    <source>
        <dbReference type="EMBL" id="KAB0630779.1"/>
    </source>
</evidence>
<evidence type="ECO:0000256" key="1">
    <source>
        <dbReference type="SAM" id="MobiDB-lite"/>
    </source>
</evidence>
<feature type="region of interest" description="Disordered" evidence="1">
    <location>
        <begin position="37"/>
        <end position="62"/>
    </location>
</feature>
<name>A0A6H9T0D9_9BURK</name>
<reference evidence="2 3" key="1">
    <citation type="submission" date="2019-09" db="EMBL/GenBank/DDBJ databases">
        <title>Draft genome sequences of 48 bacterial type strains from the CCUG.</title>
        <authorList>
            <person name="Tunovic T."/>
            <person name="Pineiro-Iglesias B."/>
            <person name="Unosson C."/>
            <person name="Inganas E."/>
            <person name="Ohlen M."/>
            <person name="Cardew S."/>
            <person name="Jensie-Markopoulos S."/>
            <person name="Salva-Serra F."/>
            <person name="Jaen-Luchoro D."/>
            <person name="Karlsson R."/>
            <person name="Svensson-Stadler L."/>
            <person name="Chun J."/>
            <person name="Moore E."/>
        </authorList>
    </citation>
    <scope>NUCLEOTIDE SEQUENCE [LARGE SCALE GENOMIC DNA]</scope>
    <source>
        <strain evidence="2 3">CCUG 54555</strain>
    </source>
</reference>
<keyword evidence="3" id="KW-1185">Reference proteome</keyword>
<accession>A0A6H9T0D9</accession>
<sequence>MGKGAPVGRRPRTVRRSGNWREFTERKWGWQARRARTRPCAASGHRAARSCAPGGGGGAGRG</sequence>
<feature type="compositionally biased region" description="Gly residues" evidence="1">
    <location>
        <begin position="53"/>
        <end position="62"/>
    </location>
</feature>
<evidence type="ECO:0000313" key="3">
    <source>
        <dbReference type="Proteomes" id="UP000430232"/>
    </source>
</evidence>
<dbReference type="Proteomes" id="UP000430232">
    <property type="component" value="Unassembled WGS sequence"/>
</dbReference>
<dbReference type="AlphaFoldDB" id="A0A6H9T0D9"/>
<protein>
    <submittedName>
        <fullName evidence="2">Uncharacterized protein</fullName>
    </submittedName>
</protein>
<dbReference type="EMBL" id="VZOJ01000227">
    <property type="protein sequence ID" value="KAB0630779.1"/>
    <property type="molecule type" value="Genomic_DNA"/>
</dbReference>
<proteinExistence type="predicted"/>